<protein>
    <recommendedName>
        <fullName evidence="3">Rrf2 family transcriptional regulator</fullName>
    </recommendedName>
</protein>
<dbReference type="PROSITE" id="PS51197">
    <property type="entry name" value="HTH_RRF2_2"/>
    <property type="match status" value="1"/>
</dbReference>
<reference evidence="1" key="1">
    <citation type="journal article" date="2014" name="Int. J. Syst. Evol. Microbiol.">
        <title>Complete genome sequence of Corynebacterium casei LMG S-19264T (=DSM 44701T), isolated from a smear-ripened cheese.</title>
        <authorList>
            <consortium name="US DOE Joint Genome Institute (JGI-PGF)"/>
            <person name="Walter F."/>
            <person name="Albersmeier A."/>
            <person name="Kalinowski J."/>
            <person name="Ruckert C."/>
        </authorList>
    </citation>
    <scope>NUCLEOTIDE SEQUENCE</scope>
    <source>
        <strain evidence="1">CGMCC 1.12987</strain>
    </source>
</reference>
<proteinExistence type="predicted"/>
<dbReference type="RefSeq" id="WP_188529830.1">
    <property type="nucleotide sequence ID" value="NZ_BMGR01000003.1"/>
</dbReference>
<dbReference type="PANTHER" id="PTHR33221:SF15">
    <property type="entry name" value="HTH-TYPE TRANSCRIPTIONAL REGULATOR YWGB-RELATED"/>
    <property type="match status" value="1"/>
</dbReference>
<evidence type="ECO:0000313" key="1">
    <source>
        <dbReference type="EMBL" id="GGF95794.1"/>
    </source>
</evidence>
<dbReference type="SUPFAM" id="SSF46785">
    <property type="entry name" value="Winged helix' DNA-binding domain"/>
    <property type="match status" value="1"/>
</dbReference>
<dbReference type="Gene3D" id="1.10.10.10">
    <property type="entry name" value="Winged helix-like DNA-binding domain superfamily/Winged helix DNA-binding domain"/>
    <property type="match status" value="1"/>
</dbReference>
<keyword evidence="2" id="KW-1185">Reference proteome</keyword>
<dbReference type="InterPro" id="IPR036390">
    <property type="entry name" value="WH_DNA-bd_sf"/>
</dbReference>
<evidence type="ECO:0008006" key="3">
    <source>
        <dbReference type="Google" id="ProtNLM"/>
    </source>
</evidence>
<dbReference type="InterPro" id="IPR036388">
    <property type="entry name" value="WH-like_DNA-bd_sf"/>
</dbReference>
<sequence>MKIDRCSGSPNHKWYGLSLQAMVVMTRSDCTCSSSEIAGLLHSEATLLRRVLAKLAKENLLETREGREGGYRLKKPADEITLADVYCALQVGDPLCNGMIDTTGFHPFGQEMKAAFADITSEIDQQIVSVLERYTIADLAERTK</sequence>
<name>A0A917CRT1_9BACL</name>
<evidence type="ECO:0000313" key="2">
    <source>
        <dbReference type="Proteomes" id="UP000644756"/>
    </source>
</evidence>
<gene>
    <name evidence="1" type="ORF">GCM10010916_11390</name>
</gene>
<dbReference type="InterPro" id="IPR000944">
    <property type="entry name" value="Tscrpt_reg_Rrf2"/>
</dbReference>
<accession>A0A917CRT1</accession>
<dbReference type="GO" id="GO:0005829">
    <property type="term" value="C:cytosol"/>
    <property type="evidence" value="ECO:0007669"/>
    <property type="project" value="TreeGrafter"/>
</dbReference>
<organism evidence="1 2">
    <name type="scientific">Paenibacillus abyssi</name>
    <dbReference type="NCBI Taxonomy" id="1340531"/>
    <lineage>
        <taxon>Bacteria</taxon>
        <taxon>Bacillati</taxon>
        <taxon>Bacillota</taxon>
        <taxon>Bacilli</taxon>
        <taxon>Bacillales</taxon>
        <taxon>Paenibacillaceae</taxon>
        <taxon>Paenibacillus</taxon>
    </lineage>
</organism>
<comment type="caution">
    <text evidence="1">The sequence shown here is derived from an EMBL/GenBank/DDBJ whole genome shotgun (WGS) entry which is preliminary data.</text>
</comment>
<dbReference type="GO" id="GO:0003700">
    <property type="term" value="F:DNA-binding transcription factor activity"/>
    <property type="evidence" value="ECO:0007669"/>
    <property type="project" value="TreeGrafter"/>
</dbReference>
<dbReference type="Proteomes" id="UP000644756">
    <property type="component" value="Unassembled WGS sequence"/>
</dbReference>
<dbReference type="PANTHER" id="PTHR33221">
    <property type="entry name" value="WINGED HELIX-TURN-HELIX TRANSCRIPTIONAL REGULATOR, RRF2 FAMILY"/>
    <property type="match status" value="1"/>
</dbReference>
<dbReference type="Pfam" id="PF02082">
    <property type="entry name" value="Rrf2"/>
    <property type="match status" value="1"/>
</dbReference>
<reference evidence="1" key="2">
    <citation type="submission" date="2020-09" db="EMBL/GenBank/DDBJ databases">
        <authorList>
            <person name="Sun Q."/>
            <person name="Zhou Y."/>
        </authorList>
    </citation>
    <scope>NUCLEOTIDE SEQUENCE</scope>
    <source>
        <strain evidence="1">CGMCC 1.12987</strain>
    </source>
</reference>
<dbReference type="AlphaFoldDB" id="A0A917CRT1"/>
<dbReference type="EMBL" id="BMGR01000003">
    <property type="protein sequence ID" value="GGF95794.1"/>
    <property type="molecule type" value="Genomic_DNA"/>
</dbReference>